<keyword evidence="1" id="KW-0547">Nucleotide-binding</keyword>
<dbReference type="Gene3D" id="3.40.50.300">
    <property type="entry name" value="P-loop containing nucleotide triphosphate hydrolases"/>
    <property type="match status" value="1"/>
</dbReference>
<dbReference type="InterPro" id="IPR014015">
    <property type="entry name" value="Helicase_SF3_DNA-vir"/>
</dbReference>
<evidence type="ECO:0000256" key="4">
    <source>
        <dbReference type="SAM" id="MobiDB-lite"/>
    </source>
</evidence>
<keyword evidence="8" id="KW-1185">Reference proteome</keyword>
<dbReference type="EMBL" id="JADOUF010000001">
    <property type="protein sequence ID" value="MBG6141113.1"/>
    <property type="molecule type" value="Genomic_DNA"/>
</dbReference>
<keyword evidence="3" id="KW-0067">ATP-binding</keyword>
<comment type="caution">
    <text evidence="7">The sequence shown here is derived from an EMBL/GenBank/DDBJ whole genome shotgun (WGS) entry which is preliminary data.</text>
</comment>
<feature type="compositionally biased region" description="Low complexity" evidence="4">
    <location>
        <begin position="394"/>
        <end position="408"/>
    </location>
</feature>
<organism evidence="7 8">
    <name type="scientific">Longispora fulva</name>
    <dbReference type="NCBI Taxonomy" id="619741"/>
    <lineage>
        <taxon>Bacteria</taxon>
        <taxon>Bacillati</taxon>
        <taxon>Actinomycetota</taxon>
        <taxon>Actinomycetes</taxon>
        <taxon>Micromonosporales</taxon>
        <taxon>Micromonosporaceae</taxon>
        <taxon>Longispora</taxon>
    </lineage>
</organism>
<keyword evidence="2" id="KW-0378">Hydrolase</keyword>
<accession>A0A8J7GPV5</accession>
<dbReference type="GO" id="GO:0016787">
    <property type="term" value="F:hydrolase activity"/>
    <property type="evidence" value="ECO:0007669"/>
    <property type="project" value="UniProtKB-KW"/>
</dbReference>
<dbReference type="NCBIfam" id="TIGR01613">
    <property type="entry name" value="primase_Cterm"/>
    <property type="match status" value="1"/>
</dbReference>
<proteinExistence type="predicted"/>
<dbReference type="InterPro" id="IPR027417">
    <property type="entry name" value="P-loop_NTPase"/>
</dbReference>
<dbReference type="AlphaFoldDB" id="A0A8J7GPV5"/>
<feature type="domain" description="SF3 helicase" evidence="5">
    <location>
        <begin position="594"/>
        <end position="752"/>
    </location>
</feature>
<dbReference type="SUPFAM" id="SSF52540">
    <property type="entry name" value="P-loop containing nucleoside triphosphate hydrolases"/>
    <property type="match status" value="1"/>
</dbReference>
<evidence type="ECO:0000313" key="7">
    <source>
        <dbReference type="EMBL" id="MBG6141113.1"/>
    </source>
</evidence>
<evidence type="ECO:0000256" key="1">
    <source>
        <dbReference type="ARBA" id="ARBA00022741"/>
    </source>
</evidence>
<sequence length="877" mass="93056">MFDREEVENWLALLHGDSPGLVHLCGTDAWAGRTFTPDRLADAADYAAQLDAEGRAGIYVRMTTVTRAPNRGERGGANLSASLPALWADLDIAGPGHKVAPGSLPLPPTETAARQIITTSGLPDPTLWIHSGGGLYPIWYLSAAHVIDGDLDELGALSAKWQHIIGAAAARLGWHYGTGVGDLARVLRVPGTVNRKTNDPRPCRIVEAEGSAFTLAELLDAAAAIELPAPVAVAVAPTAPRARDLASRFRAPGGGLGPFDALAEHATWGDILSPLGWSLVGHERDGAELWRRPDATSAYSARANHAGTPTLVVHSDAAGLPSGPGQRLTMGRVWAHLHHRGDEQAAARDLAAAAAGTAGASAAALSLPGTVLAAVRGTRGARIPAPRASPEQPTPRAAPSTEAAPAAPVERRLALVDGTAARALPAPDPEPVASGALPVSFTDDGNALLLADTIGATTRYVPERGKWLVWDGGRWAWDDAGTVIERARVMVRALPADDDAARKHRTRSLSRAGIDAMIALARTDRRLVAPAALLDGDPFALCTPGGVVDLRTGNTRPANPAELHTRSTLVTADAGHPVERWSRFLADTFGDDPDLAGYVQRMVGYAATGRVAYHVLPFLFGAGGNGKSVFLDVVRRLLGDYAGSAPANFLMAGAQQHETEVARLAGLRFVICSEVNQSDRFDEARIKLLTGGDALTARFLHRDHFTFEPSHTLFLMGNHQPSVRSGGVSFWRRLRLIPFTKVVPEERREEGLADRLVDTEGPGILAWIVAGAVDALAGGLRDPDSVKAATDDYAAEEDSLARFVDDRLHIGGGDLVRTATAEVRQAYEAWCAEEGERAISSQMFGRELRSRYGVTVARSHGRRFYTAVTLLDGVPDA</sequence>
<evidence type="ECO:0000313" key="6">
    <source>
        <dbReference type="EMBL" id="MBG6140667.1"/>
    </source>
</evidence>
<dbReference type="SMART" id="SM00885">
    <property type="entry name" value="D5_N"/>
    <property type="match status" value="1"/>
</dbReference>
<evidence type="ECO:0000259" key="5">
    <source>
        <dbReference type="PROSITE" id="PS51206"/>
    </source>
</evidence>
<dbReference type="PANTHER" id="PTHR35372">
    <property type="entry name" value="ATP BINDING PROTEIN-RELATED"/>
    <property type="match status" value="1"/>
</dbReference>
<evidence type="ECO:0000313" key="8">
    <source>
        <dbReference type="Proteomes" id="UP000622552"/>
    </source>
</evidence>
<dbReference type="Pfam" id="PF08706">
    <property type="entry name" value="D5_N"/>
    <property type="match status" value="1"/>
</dbReference>
<dbReference type="InterPro" id="IPR014818">
    <property type="entry name" value="Phage/plasmid_primase_P4_C"/>
</dbReference>
<dbReference type="Pfam" id="PF19263">
    <property type="entry name" value="DUF5906"/>
    <property type="match status" value="1"/>
</dbReference>
<evidence type="ECO:0000256" key="3">
    <source>
        <dbReference type="ARBA" id="ARBA00022840"/>
    </source>
</evidence>
<protein>
    <submittedName>
        <fullName evidence="7">P4 family phage/plasmid primase-like protein</fullName>
    </submittedName>
</protein>
<dbReference type="RefSeq" id="WP_197007191.1">
    <property type="nucleotide sequence ID" value="NZ_BONS01000049.1"/>
</dbReference>
<dbReference type="PROSITE" id="PS51206">
    <property type="entry name" value="SF3_HELICASE_1"/>
    <property type="match status" value="1"/>
</dbReference>
<evidence type="ECO:0000256" key="2">
    <source>
        <dbReference type="ARBA" id="ARBA00022801"/>
    </source>
</evidence>
<name>A0A8J7GPV5_9ACTN</name>
<dbReference type="EMBL" id="JADOUF010000001">
    <property type="protein sequence ID" value="MBG6140667.1"/>
    <property type="molecule type" value="Genomic_DNA"/>
</dbReference>
<feature type="region of interest" description="Disordered" evidence="4">
    <location>
        <begin position="382"/>
        <end position="408"/>
    </location>
</feature>
<dbReference type="PANTHER" id="PTHR35372:SF2">
    <property type="entry name" value="SF3 HELICASE DOMAIN-CONTAINING PROTEIN"/>
    <property type="match status" value="1"/>
</dbReference>
<dbReference type="Proteomes" id="UP000622552">
    <property type="component" value="Unassembled WGS sequence"/>
</dbReference>
<reference evidence="7" key="1">
    <citation type="submission" date="2020-11" db="EMBL/GenBank/DDBJ databases">
        <title>Sequencing the genomes of 1000 actinobacteria strains.</title>
        <authorList>
            <person name="Klenk H.-P."/>
        </authorList>
    </citation>
    <scope>NUCLEOTIDE SEQUENCE</scope>
    <source>
        <strain evidence="7">DSM 45356</strain>
    </source>
</reference>
<gene>
    <name evidence="6" type="ORF">IW245_006861</name>
    <name evidence="7" type="ORF">IW245_007307</name>
</gene>
<dbReference type="GO" id="GO:0005524">
    <property type="term" value="F:ATP binding"/>
    <property type="evidence" value="ECO:0007669"/>
    <property type="project" value="UniProtKB-KW"/>
</dbReference>
<dbReference type="InterPro" id="IPR045455">
    <property type="entry name" value="NrS-1_pol-like_helicase"/>
</dbReference>
<dbReference type="InterPro" id="IPR051620">
    <property type="entry name" value="ORF904-like_C"/>
</dbReference>
<dbReference type="InterPro" id="IPR006500">
    <property type="entry name" value="Helicase_put_C_phage/plasmid"/>
</dbReference>